<comment type="caution">
    <text evidence="4">The sequence shown here is derived from an EMBL/GenBank/DDBJ whole genome shotgun (WGS) entry which is preliminary data.</text>
</comment>
<dbReference type="GO" id="GO:0016020">
    <property type="term" value="C:membrane"/>
    <property type="evidence" value="ECO:0007669"/>
    <property type="project" value="TreeGrafter"/>
</dbReference>
<feature type="domain" description="NodB homology" evidence="3">
    <location>
        <begin position="26"/>
        <end position="200"/>
    </location>
</feature>
<gene>
    <name evidence="4" type="ORF">FHX64_002699</name>
</gene>
<proteinExistence type="predicted"/>
<evidence type="ECO:0000256" key="1">
    <source>
        <dbReference type="ARBA" id="ARBA00022723"/>
    </source>
</evidence>
<dbReference type="GO" id="GO:0016810">
    <property type="term" value="F:hydrolase activity, acting on carbon-nitrogen (but not peptide) bonds"/>
    <property type="evidence" value="ECO:0007669"/>
    <property type="project" value="InterPro"/>
</dbReference>
<keyword evidence="1" id="KW-0479">Metal-binding</keyword>
<keyword evidence="2" id="KW-0378">Hydrolase</keyword>
<dbReference type="CDD" id="cd10917">
    <property type="entry name" value="CE4_NodB_like_6s_7s"/>
    <property type="match status" value="1"/>
</dbReference>
<keyword evidence="5" id="KW-1185">Reference proteome</keyword>
<dbReference type="Pfam" id="PF01522">
    <property type="entry name" value="Polysacc_deac_1"/>
    <property type="match status" value="1"/>
</dbReference>
<dbReference type="PROSITE" id="PS51677">
    <property type="entry name" value="NODB"/>
    <property type="match status" value="1"/>
</dbReference>
<dbReference type="EMBL" id="JACHYB010000002">
    <property type="protein sequence ID" value="MBB3188501.1"/>
    <property type="molecule type" value="Genomic_DNA"/>
</dbReference>
<dbReference type="GO" id="GO:0005975">
    <property type="term" value="P:carbohydrate metabolic process"/>
    <property type="evidence" value="ECO:0007669"/>
    <property type="project" value="InterPro"/>
</dbReference>
<dbReference type="PANTHER" id="PTHR10587:SF133">
    <property type="entry name" value="CHITIN DEACETYLASE 1-RELATED"/>
    <property type="match status" value="1"/>
</dbReference>
<dbReference type="InterPro" id="IPR002509">
    <property type="entry name" value="NODB_dom"/>
</dbReference>
<dbReference type="Gene3D" id="3.20.20.370">
    <property type="entry name" value="Glycoside hydrolase/deacetylase"/>
    <property type="match status" value="1"/>
</dbReference>
<dbReference type="SUPFAM" id="SSF88713">
    <property type="entry name" value="Glycoside hydrolase/deacetylase"/>
    <property type="match status" value="1"/>
</dbReference>
<protein>
    <submittedName>
        <fullName evidence="4">Peptidoglycan/xylan/chitin deacetylase (PgdA/CDA1 family)</fullName>
    </submittedName>
</protein>
<dbReference type="GO" id="GO:0046872">
    <property type="term" value="F:metal ion binding"/>
    <property type="evidence" value="ECO:0007669"/>
    <property type="project" value="UniProtKB-KW"/>
</dbReference>
<dbReference type="InterPro" id="IPR011330">
    <property type="entry name" value="Glyco_hydro/deAcase_b/a-brl"/>
</dbReference>
<name>A0A7W5DSY7_9PORP</name>
<reference evidence="4 5" key="1">
    <citation type="submission" date="2020-08" db="EMBL/GenBank/DDBJ databases">
        <title>Genomic Encyclopedia of Type Strains, Phase IV (KMG-IV): sequencing the most valuable type-strain genomes for metagenomic binning, comparative biology and taxonomic classification.</title>
        <authorList>
            <person name="Goeker M."/>
        </authorList>
    </citation>
    <scope>NUCLEOTIDE SEQUENCE [LARGE SCALE GENOMIC DNA]</scope>
    <source>
        <strain evidence="4 5">DSM 27471</strain>
    </source>
</reference>
<evidence type="ECO:0000259" key="3">
    <source>
        <dbReference type="PROSITE" id="PS51677"/>
    </source>
</evidence>
<dbReference type="InterPro" id="IPR050248">
    <property type="entry name" value="Polysacc_deacetylase_ArnD"/>
</dbReference>
<dbReference type="Proteomes" id="UP000544222">
    <property type="component" value="Unassembled WGS sequence"/>
</dbReference>
<dbReference type="PANTHER" id="PTHR10587">
    <property type="entry name" value="GLYCOSYL TRANSFERASE-RELATED"/>
    <property type="match status" value="1"/>
</dbReference>
<organism evidence="4 5">
    <name type="scientific">Microbacter margulisiae</name>
    <dbReference type="NCBI Taxonomy" id="1350067"/>
    <lineage>
        <taxon>Bacteria</taxon>
        <taxon>Pseudomonadati</taxon>
        <taxon>Bacteroidota</taxon>
        <taxon>Bacteroidia</taxon>
        <taxon>Bacteroidales</taxon>
        <taxon>Porphyromonadaceae</taxon>
        <taxon>Microbacter</taxon>
    </lineage>
</organism>
<dbReference type="AlphaFoldDB" id="A0A7W5DSY7"/>
<evidence type="ECO:0000313" key="4">
    <source>
        <dbReference type="EMBL" id="MBB3188501.1"/>
    </source>
</evidence>
<dbReference type="RefSeq" id="WP_183414250.1">
    <property type="nucleotide sequence ID" value="NZ_JACHYB010000002.1"/>
</dbReference>
<accession>A0A7W5DSY7</accession>
<evidence type="ECO:0000256" key="2">
    <source>
        <dbReference type="ARBA" id="ARBA00022801"/>
    </source>
</evidence>
<sequence length="202" mass="23859">MFIERPLFFLPWLFPKAWWRKDKNRKVVYLTFDDGPVPEITPVILKMLDEFQIKATFFCVGDNVRKHPEVFQQVIKQGHRVGNHTFNHIKGFSWSVEAYLENVEKAASLINSDLIRPPHGQLSQKLYRALNERYQVVMWDVITRDYNQALQPERILKNVKKYVRNGSIVVFHDSLKAKQNVLTVLPDAIRFLQQQGYQFKTL</sequence>
<evidence type="ECO:0000313" key="5">
    <source>
        <dbReference type="Proteomes" id="UP000544222"/>
    </source>
</evidence>